<sequence>MNGIYYLVLGFCLVASKAGTTSRKQKQEPIGYGVYFQALIYYDETVKKDEYEKECKTDQREDCSNEGFVEIFRKVQSYFINNSVMIQAYVTNVTQNDSLAVKFKEEDALNGPRTLDKLKVFAQSLEVNNNTVLFFFTTRQVYREKTNDADTPSQINDIATQGAFCSSTDRSAAVVTCLPGGSCVEYTSEAMAHIFNATNYKTFSSRDMQSMNATFQRCYRRTYPTTQVN</sequence>
<dbReference type="EMBL" id="GBBM01007223">
    <property type="protein sequence ID" value="JAC28195.1"/>
    <property type="molecule type" value="mRNA"/>
</dbReference>
<proteinExistence type="evidence at transcript level"/>
<feature type="signal peptide" evidence="1">
    <location>
        <begin position="1"/>
        <end position="18"/>
    </location>
</feature>
<keyword evidence="1" id="KW-0732">Signal</keyword>
<feature type="chain" id="PRO_5001517040" evidence="1">
    <location>
        <begin position="19"/>
        <end position="229"/>
    </location>
</feature>
<organism evidence="2">
    <name type="scientific">Amblyomma triste</name>
    <name type="common">Neotropical tick</name>
    <dbReference type="NCBI Taxonomy" id="251400"/>
    <lineage>
        <taxon>Eukaryota</taxon>
        <taxon>Metazoa</taxon>
        <taxon>Ecdysozoa</taxon>
        <taxon>Arthropoda</taxon>
        <taxon>Chelicerata</taxon>
        <taxon>Arachnida</taxon>
        <taxon>Acari</taxon>
        <taxon>Parasitiformes</taxon>
        <taxon>Ixodida</taxon>
        <taxon>Ixodoidea</taxon>
        <taxon>Ixodidae</taxon>
        <taxon>Amblyomminae</taxon>
        <taxon>Amblyomma</taxon>
    </lineage>
</organism>
<reference evidence="2" key="1">
    <citation type="submission" date="2014-03" db="EMBL/GenBank/DDBJ databases">
        <title>The sialotranscriptome of Amblyomma triste, Amblyomma parvum and Amblyomma cajennense ticks, uncovered by 454-based RNA-seq.</title>
        <authorList>
            <person name="Garcia G.R."/>
            <person name="Gardinassi L.G."/>
            <person name="Ribeiro J.M."/>
            <person name="Anatriello E."/>
            <person name="Ferreira B.R."/>
            <person name="Moreira H.N."/>
            <person name="Mafra C."/>
            <person name="Olegario M.M."/>
            <person name="Szabo P.J."/>
            <person name="Miranda-Santos I.K."/>
            <person name="Maruyama S.R."/>
        </authorList>
    </citation>
    <scope>NUCLEOTIDE SEQUENCE</scope>
    <source>
        <strain evidence="2">Mato Grasso do Sul</strain>
        <tissue evidence="2">Salivary glands</tissue>
    </source>
</reference>
<accession>A0A023G5M1</accession>
<protein>
    <submittedName>
        <fullName evidence="2">Putative secreted protein</fullName>
    </submittedName>
</protein>
<evidence type="ECO:0000256" key="1">
    <source>
        <dbReference type="SAM" id="SignalP"/>
    </source>
</evidence>
<name>A0A023G5M1_AMBTT</name>
<evidence type="ECO:0000313" key="2">
    <source>
        <dbReference type="EMBL" id="JAC28195.1"/>
    </source>
</evidence>
<dbReference type="AlphaFoldDB" id="A0A023G5M1"/>